<dbReference type="Proteomes" id="UP001239257">
    <property type="component" value="Chromosome 1"/>
</dbReference>
<feature type="compositionally biased region" description="Basic and acidic residues" evidence="1">
    <location>
        <begin position="74"/>
        <end position="85"/>
    </location>
</feature>
<dbReference type="Pfam" id="PF17803">
    <property type="entry name" value="Cadherin_4"/>
    <property type="match status" value="2"/>
</dbReference>
<dbReference type="InterPro" id="IPR040853">
    <property type="entry name" value="RapA2_cadherin-like"/>
</dbReference>
<dbReference type="InterPro" id="IPR041690">
    <property type="entry name" value="Cadherin_5"/>
</dbReference>
<feature type="region of interest" description="Disordered" evidence="1">
    <location>
        <begin position="1"/>
        <end position="26"/>
    </location>
</feature>
<feature type="domain" description="Cadherin-like" evidence="3">
    <location>
        <begin position="1246"/>
        <end position="1342"/>
    </location>
</feature>
<protein>
    <submittedName>
        <fullName evidence="4">VCBS domain-containing protein</fullName>
    </submittedName>
</protein>
<feature type="domain" description="Cadherin-like" evidence="3">
    <location>
        <begin position="1346"/>
        <end position="1456"/>
    </location>
</feature>
<feature type="compositionally biased region" description="Basic and acidic residues" evidence="1">
    <location>
        <begin position="1"/>
        <end position="20"/>
    </location>
</feature>
<dbReference type="NCBIfam" id="TIGR01965">
    <property type="entry name" value="VCBS_repeat"/>
    <property type="match status" value="17"/>
</dbReference>
<evidence type="ECO:0000313" key="4">
    <source>
        <dbReference type="EMBL" id="WGK80535.1"/>
    </source>
</evidence>
<feature type="domain" description="Cadherin-like" evidence="3">
    <location>
        <begin position="2366"/>
        <end position="2463"/>
    </location>
</feature>
<evidence type="ECO:0000259" key="3">
    <source>
        <dbReference type="Pfam" id="PF17892"/>
    </source>
</evidence>
<feature type="compositionally biased region" description="Basic and acidic residues" evidence="1">
    <location>
        <begin position="2948"/>
        <end position="2967"/>
    </location>
</feature>
<accession>A0AAX3U088</accession>
<reference evidence="4" key="1">
    <citation type="submission" date="2022-02" db="EMBL/GenBank/DDBJ databases">
        <title>Emergence and expansion in Europe of a Vibrio aestuarianus clonal complex pathogenic for oysters.</title>
        <authorList>
            <person name="Mesnil A."/>
            <person name="Travers M.-A."/>
        </authorList>
    </citation>
    <scope>NUCLEOTIDE SEQUENCE</scope>
    <source>
        <strain evidence="4">U29</strain>
    </source>
</reference>
<dbReference type="Gene3D" id="2.60.40.3440">
    <property type="match status" value="6"/>
</dbReference>
<evidence type="ECO:0000259" key="2">
    <source>
        <dbReference type="Pfam" id="PF17803"/>
    </source>
</evidence>
<feature type="domain" description="Cadherin-like" evidence="3">
    <location>
        <begin position="679"/>
        <end position="789"/>
    </location>
</feature>
<feature type="domain" description="Cadherin-like" evidence="3">
    <location>
        <begin position="1926"/>
        <end position="2021"/>
    </location>
</feature>
<feature type="region of interest" description="Disordered" evidence="1">
    <location>
        <begin position="66"/>
        <end position="125"/>
    </location>
</feature>
<dbReference type="InterPro" id="IPR013783">
    <property type="entry name" value="Ig-like_fold"/>
</dbReference>
<dbReference type="Pfam" id="PF17892">
    <property type="entry name" value="Cadherin_5"/>
    <property type="match status" value="9"/>
</dbReference>
<dbReference type="Gene3D" id="2.60.40.10">
    <property type="entry name" value="Immunoglobulins"/>
    <property type="match status" value="8"/>
</dbReference>
<feature type="domain" description="RapA2 cadherin-like" evidence="2">
    <location>
        <begin position="331"/>
        <end position="400"/>
    </location>
</feature>
<dbReference type="NCBIfam" id="NF012211">
    <property type="entry name" value="tand_rpt_95"/>
    <property type="match status" value="6"/>
</dbReference>
<feature type="domain" description="Cadherin-like" evidence="3">
    <location>
        <begin position="1687"/>
        <end position="1784"/>
    </location>
</feature>
<proteinExistence type="predicted"/>
<feature type="domain" description="RapA2 cadherin-like" evidence="2">
    <location>
        <begin position="226"/>
        <end position="299"/>
    </location>
</feature>
<feature type="domain" description="Cadherin-like" evidence="3">
    <location>
        <begin position="580"/>
        <end position="677"/>
    </location>
</feature>
<dbReference type="EMBL" id="CP118709">
    <property type="protein sequence ID" value="WGK80535.1"/>
    <property type="molecule type" value="Genomic_DNA"/>
</dbReference>
<dbReference type="RefSeq" id="WP_301063871.1">
    <property type="nucleotide sequence ID" value="NZ_CP118709.1"/>
</dbReference>
<sequence length="2985" mass="317343">MANKKNIETNKKSNELEQKKATQKKKLRLHSHLKVNIPLFQSLIMILPSLAKHASAEGVDNYSNEANRATENSVAEKDVTDDHGKANSSAVTHQESPTSENHVGSTLSVSHAPHGSNSHLVPSHHLSTFSHPQVHYIPSISMPAISLESNGQPTHSNNTPPTTPASLVTFVSEVIKGAYGELHVDANGQYTFVLNPNSPQYILLNQNKHGTDHFVLNLSDGSKIVVQIPVTGKQDTPTISGDLAGVVTEDHKVDSHGLLHANGKIDVIDPDQNESSMKPEVLAGKYGSLSIDADGHWQYHVDNSLSNIQALTSATSLHESFVIHTQDGTPQTLDMTIGGNDDNAVVTGIDTGVVTEDVTTQIQGQLTVNDSDLGENHFQASQINGHLGTLTITKDGAWTYALDNSNPAVQRLAQGSTATDIITVHSADGTAHQVTVTITGTGDAATIGGVDTGSIIENTAGVNMSPDYAQPGIATLGNTTLYADGKLTITDPDVGESGFERQGSNGYDYHGTYGDLILLTDGTWHYHADAGHLSGIGARPTTRGTAIDQLGEGQSLTDTITVHSKDGTTHDIVITIHGSNDRPYCSSEVVLQSGSEDTRQTLTTAQLLANTVDVDKNDAGKLTIENLHADHGSILINGDGTFTFTPEKDYNGDAHFSYDVKDAHGGVTHTSASMTLTAVNDNPDVTPLTDSVSEGADNHHTLNLLLGATDKEGDALTIRHLEYAIDGQPQAGKIPAGITLDADGHTLIVDATNPAFNHLANGQSQQIAITYQVEDGHGGSTQQTATLTIAGTDDKATLVSNVIQLTETQALDSEFKSYRGQLQLIDPDSGDHTQFVFSGKYLGQGFAPGHLDVWPNGTYQFKLDAGTNRHADELIGSLHAGESKELPYEVETSDGQKLTIMVKVTGEDNQAKIAVTPYSSLNSHVYEDHTSFGHTTSQLSSGGTLQVIDPDHDQAGFIAQTITTAEGGRFNINAQGHWSYNIDNDKVQHLGAGESFQQTFTVESIDGSAKKDITVTVHGTNDAPIASAEVRLANGLEDSKIVLTPALLLANTTDIDDNDIGKLSIENLHADHGSILINGDGTFTFTPEKDYNGDVHFSYDVKDAHGGVTHTGASTTLAAVQDNAVIAGIDIGSVTEDLNPHASVQGNYAYKLEAQGSLSAIDPDKDESGFDFKTLISAAMHPEWRPYSSSLGGQLAIDPKGNWNYYIDNRKPEIQHLGKGETLTDTVTVHSKDGTTHDIVITIHGTNDAPTVSSEVQLNSGKEDSVQTITTADLLAHATDIDNNDQGQLTVANLIANHGSIRDNQDGTFTFTPEKDYNGDVHFSYDVKDAHGGVTHTGATTNLAAVNDNPDVTPLTDSVSEGADNHHTLNLLVGATDKDGDALSVSHLEYAIDGQPQSGQLPTGITLDADGHTLIVDATDPAFNHLANGQSQQIAITYQVEDGHGGSTQQTATLTIAGTDDKATLVSNVIQLTETQALDSEFKSYGGQLQLIDPDSGDNTQFVFSGKYLGQGFAPGYLDVWPNGSYQFKLDAGTNRHADELIGSLHAGESKEFPYEVETSDGQKLTIMVKVTGEDNQAKIAVTPYSSLNNHVYEDHTSFGNTTSQLSSGGTLQVIDPDHDQAGFIAQTITTAEGGQFNINAQGHWSYNIDNDKVQHLGAGESFQQTFTVESIDGSAKKDITVTVHGTNDAPVASAEVRLANGLEDNKIVLTPAQLLANTSDVDDNDIGKLSIENLQADHGSILINGDGTFTFTPEKDYNGAVHFSYDVKDAHGGVTHTGASTTLSAVGDKAQIAGVDTGSITENSAGVDMSPDYAHSGIATLGNTTLYADGKLTITDPDVGESGFERQGSNGYDYHGTYGDLILLTDGTWHYHADAGHLSGIGARPTTRGTAIDQLGEGQSLTDTITVHSKDGTTHDIVITIHGSNDRPYCSSEVVLANGSEDTRQTLTTAQLLANTVDVDANDAGKLTIENLHADHGSILNNADGTFTFTPEKDYNGDVHFRYDVKDAHGGVTHTGATTNLAAVNDNPDVTPLTDSVSEGADNHHTLNLLVGATDKDGDALSVSHLEYAIDGQPQSGQLPTGITLDTDGHTLIVDATNPAFNHLANGQSQQIAITYQVEDGHGGSTQQTATLTITGTDDKATLVSNVIQLTETQALDSEFKSYRGQLQLIDPDSGDNTQFVFSGKYLGQGFAPGHLDVWPNGTYQFKLDAGTNRHADELIGSLHAGESKEFPYEVETTDGQKLTIMVKVTGEDNQAKIAVTPYSSLNNHVYEDHTSFGNTTSQLSSGGTLQVIDPDHDQAGFIAQTITTAEGGRFNINAQGQWSYDIDNDKVQHLGAGESFQQTFTVESIDGSAKKDITVTVHGTNDSPVASAEVRLANGLEDNKIVLTTSQLLANTSDVDDNDIGKLSIENLQADHGAIAFNTDGTFTFTPEKDYNGDVHFSYDVKDAHGGVTHTGASTTLSAVGDAAIFAGDKSGQITEDRHVQGDAQHTIFVTGVLNVIDPDAGEDHFYDTRNAHALSDPYGGHLTIGKAGDWAYSVPNANIQHLAAGQVEQVQYEVTTAGGDKQVITLYVHGTNDKPIISEVIAGAHNIDEDAANATSGQIIISDVDHSDQHAVSIDSQHPPQYGSVSYNNNSQTWVYTLNNNNAKVNALNDGDKLTDKFSILVDDGHGGVTQQEIEMSINGHSDIPPMPTLVAPAQISGSAGHQDLHASIGFPPIIHQGTPTPMTGWGISDHHGHSLTALHGQFGTLHVNPATGELSYDYQQPSSGVVKTHTGGSYGNGTDETDSFVLTLGGNQNSQVAVHLHLHSQSVHGNSGHHIDQTTLTGMDIAPINSPAPAATVQHDEPDVQEATTDEFSVDIIIDDDSVSSYLSEDTNEEIQGEHADSSSVTGAVAYLDALGINPTQQLTGNDEQHSPADMDLVWAQSEQATLVDEHGIHIDVSDALSDQDHQQSDHHSRDHDENYGDQQHQIDNLPEIDPNS</sequence>
<gene>
    <name evidence="4" type="ORF">PYE51_07585</name>
</gene>
<feature type="region of interest" description="Disordered" evidence="1">
    <location>
        <begin position="2948"/>
        <end position="2985"/>
    </location>
</feature>
<name>A0AAX3U088_9VIBR</name>
<evidence type="ECO:0000313" key="5">
    <source>
        <dbReference type="Proteomes" id="UP001239257"/>
    </source>
</evidence>
<dbReference type="Pfam" id="PF17963">
    <property type="entry name" value="Big_9"/>
    <property type="match status" value="1"/>
</dbReference>
<feature type="compositionally biased region" description="Polar residues" evidence="1">
    <location>
        <begin position="86"/>
        <end position="125"/>
    </location>
</feature>
<dbReference type="InterPro" id="IPR010221">
    <property type="entry name" value="VCBS_dom"/>
</dbReference>
<feature type="domain" description="Cadherin-like" evidence="3">
    <location>
        <begin position="1020"/>
        <end position="1117"/>
    </location>
</feature>
<organism evidence="4 5">
    <name type="scientific">Vibrio aestuarianus</name>
    <dbReference type="NCBI Taxonomy" id="28171"/>
    <lineage>
        <taxon>Bacteria</taxon>
        <taxon>Pseudomonadati</taxon>
        <taxon>Pseudomonadota</taxon>
        <taxon>Gammaproteobacteria</taxon>
        <taxon>Vibrionales</taxon>
        <taxon>Vibrionaceae</taxon>
        <taxon>Vibrio</taxon>
    </lineage>
</organism>
<evidence type="ECO:0000256" key="1">
    <source>
        <dbReference type="SAM" id="MobiDB-lite"/>
    </source>
</evidence>
<feature type="domain" description="Cadherin-like" evidence="3">
    <location>
        <begin position="2025"/>
        <end position="2136"/>
    </location>
</feature>